<dbReference type="EMBL" id="CP035704">
    <property type="protein sequence ID" value="QBB69477.1"/>
    <property type="molecule type" value="Genomic_DNA"/>
</dbReference>
<protein>
    <submittedName>
        <fullName evidence="3">Uncharacterized protein</fullName>
    </submittedName>
</protein>
<feature type="region of interest" description="Disordered" evidence="1">
    <location>
        <begin position="130"/>
        <end position="151"/>
    </location>
</feature>
<evidence type="ECO:0000313" key="4">
    <source>
        <dbReference type="Proteomes" id="UP000291562"/>
    </source>
</evidence>
<evidence type="ECO:0000256" key="1">
    <source>
        <dbReference type="SAM" id="MobiDB-lite"/>
    </source>
</evidence>
<keyword evidence="4" id="KW-1185">Reference proteome</keyword>
<feature type="signal peptide" evidence="2">
    <location>
        <begin position="1"/>
        <end position="21"/>
    </location>
</feature>
<dbReference type="Proteomes" id="UP000291562">
    <property type="component" value="Chromosome"/>
</dbReference>
<feature type="chain" id="PRO_5019460125" evidence="2">
    <location>
        <begin position="22"/>
        <end position="151"/>
    </location>
</feature>
<evidence type="ECO:0000313" key="3">
    <source>
        <dbReference type="EMBL" id="QBB69477.1"/>
    </source>
</evidence>
<proteinExistence type="predicted"/>
<name>A0A411HGA2_9GAMM</name>
<dbReference type="KEGG" id="xbc:ELE36_03285"/>
<sequence length="151" mass="16175">MLSHRLVFIALITLLPLHAVAAAPAPGCGDQSKVAAAQRLKNTARWSTASEVDSFGYDVYRGDAEKGPFAKVTKSPVLGAGTTDETHNYQYADDSIDPCKEYWYYVESISTKGAREKFTPVFKAGAKLGADGKPVVKPADAATKTAPSEKH</sequence>
<reference evidence="3 4" key="1">
    <citation type="submission" date="2019-01" db="EMBL/GenBank/DDBJ databases">
        <title>Pseudolysobacter antarctica gen. nov., sp. nov., isolated from Fildes Peninsula, Antarctica.</title>
        <authorList>
            <person name="Wei Z."/>
            <person name="Peng F."/>
        </authorList>
    </citation>
    <scope>NUCLEOTIDE SEQUENCE [LARGE SCALE GENOMIC DNA]</scope>
    <source>
        <strain evidence="3 4">AQ6-296</strain>
    </source>
</reference>
<organism evidence="3 4">
    <name type="scientific">Pseudolysobacter antarcticus</name>
    <dbReference type="NCBI Taxonomy" id="2511995"/>
    <lineage>
        <taxon>Bacteria</taxon>
        <taxon>Pseudomonadati</taxon>
        <taxon>Pseudomonadota</taxon>
        <taxon>Gammaproteobacteria</taxon>
        <taxon>Lysobacterales</taxon>
        <taxon>Rhodanobacteraceae</taxon>
        <taxon>Pseudolysobacter</taxon>
    </lineage>
</organism>
<keyword evidence="2" id="KW-0732">Signal</keyword>
<dbReference type="AlphaFoldDB" id="A0A411HGA2"/>
<dbReference type="OrthoDB" id="5957721at2"/>
<accession>A0A411HGA2</accession>
<dbReference type="RefSeq" id="WP_129831733.1">
    <property type="nucleotide sequence ID" value="NZ_CP035704.1"/>
</dbReference>
<dbReference type="Gene3D" id="2.60.40.10">
    <property type="entry name" value="Immunoglobulins"/>
    <property type="match status" value="1"/>
</dbReference>
<gene>
    <name evidence="3" type="ORF">ELE36_03285</name>
</gene>
<dbReference type="InterPro" id="IPR013783">
    <property type="entry name" value="Ig-like_fold"/>
</dbReference>
<evidence type="ECO:0000256" key="2">
    <source>
        <dbReference type="SAM" id="SignalP"/>
    </source>
</evidence>